<gene>
    <name evidence="1" type="ORF">AVDCRST_MAG93-5505</name>
</gene>
<reference evidence="1" key="1">
    <citation type="submission" date="2020-02" db="EMBL/GenBank/DDBJ databases">
        <authorList>
            <person name="Meier V. D."/>
        </authorList>
    </citation>
    <scope>NUCLEOTIDE SEQUENCE</scope>
    <source>
        <strain evidence="1">AVDCRST_MAG93</strain>
    </source>
</reference>
<feature type="non-terminal residue" evidence="1">
    <location>
        <position position="1"/>
    </location>
</feature>
<dbReference type="EMBL" id="CADCTR010001858">
    <property type="protein sequence ID" value="CAA9316177.1"/>
    <property type="molecule type" value="Genomic_DNA"/>
</dbReference>
<evidence type="ECO:0000313" key="1">
    <source>
        <dbReference type="EMBL" id="CAA9316177.1"/>
    </source>
</evidence>
<accession>A0A6J4KWG3</accession>
<name>A0A6J4KWG3_9CHLR</name>
<sequence length="32" mass="3583">ENLGAPFNPKPKRPTVIFFLAIKGLTHQTLSF</sequence>
<proteinExistence type="predicted"/>
<protein>
    <submittedName>
        <fullName evidence="1">Uncharacterized protein</fullName>
    </submittedName>
</protein>
<organism evidence="1">
    <name type="scientific">uncultured Chloroflexia bacterium</name>
    <dbReference type="NCBI Taxonomy" id="1672391"/>
    <lineage>
        <taxon>Bacteria</taxon>
        <taxon>Bacillati</taxon>
        <taxon>Chloroflexota</taxon>
        <taxon>Chloroflexia</taxon>
        <taxon>environmental samples</taxon>
    </lineage>
</organism>
<dbReference type="AlphaFoldDB" id="A0A6J4KWG3"/>